<dbReference type="STRING" id="282683.SAMN04488105_10274"/>
<organism evidence="3 4">
    <name type="scientific">Salipiger thiooxidans</name>
    <dbReference type="NCBI Taxonomy" id="282683"/>
    <lineage>
        <taxon>Bacteria</taxon>
        <taxon>Pseudomonadati</taxon>
        <taxon>Pseudomonadota</taxon>
        <taxon>Alphaproteobacteria</taxon>
        <taxon>Rhodobacterales</taxon>
        <taxon>Roseobacteraceae</taxon>
        <taxon>Salipiger</taxon>
    </lineage>
</organism>
<dbReference type="OrthoDB" id="9806601at2"/>
<sequence>MTSGQEPNLWRASSREAIGAGALDRDLSVDLAVIGGGFTGCSAALEAARGGAAVALLEAREIGYGGSGRNVGLANAGLWLKPEEITAELGEDAGRALIARLAEAPTTVFGLIEREAIDCEARRAGTLHCAHAPAGMDDLRERLRQGLAAGAPLELLDAETARARTGSTAVHGALFDPRAGTVQPLAYCRGLARAAHDAGAAVFEDSPVTALTREGDTWLVSCNGRTVRAGALLMATNAYHLRLDGAPGPAYVPVHYGQFATVPMPEPLRDRILPGGEGCWDTALVMSSFRTDADGRLIIGGIGDLDGPGGAIHAGWARRKLRALFPEIGDLPFEHGWCGRIAMTSDHIPKIVEMGPRAYACFGYSGRGIGPGTVFGMAAAQALLREDASGLPMAPVKHHEECLTKLKGRYYEFGATLTHAVSARGA</sequence>
<dbReference type="AlphaFoldDB" id="A0A1G7BBS5"/>
<protein>
    <submittedName>
        <fullName evidence="3">Glycine/D-amino acid oxidase</fullName>
    </submittedName>
</protein>
<dbReference type="Pfam" id="PF01266">
    <property type="entry name" value="DAO"/>
    <property type="match status" value="1"/>
</dbReference>
<proteinExistence type="predicted"/>
<dbReference type="RefSeq" id="WP_089955049.1">
    <property type="nucleotide sequence ID" value="NZ_FNAV01000002.1"/>
</dbReference>
<dbReference type="Gene3D" id="3.50.50.60">
    <property type="entry name" value="FAD/NAD(P)-binding domain"/>
    <property type="match status" value="1"/>
</dbReference>
<dbReference type="GO" id="GO:0005737">
    <property type="term" value="C:cytoplasm"/>
    <property type="evidence" value="ECO:0007669"/>
    <property type="project" value="TreeGrafter"/>
</dbReference>
<dbReference type="Proteomes" id="UP000198994">
    <property type="component" value="Unassembled WGS sequence"/>
</dbReference>
<evidence type="ECO:0000313" key="4">
    <source>
        <dbReference type="Proteomes" id="UP000198994"/>
    </source>
</evidence>
<accession>A0A1G7BBS5</accession>
<evidence type="ECO:0000256" key="1">
    <source>
        <dbReference type="ARBA" id="ARBA00023002"/>
    </source>
</evidence>
<name>A0A1G7BBS5_9RHOB</name>
<keyword evidence="4" id="KW-1185">Reference proteome</keyword>
<evidence type="ECO:0000259" key="2">
    <source>
        <dbReference type="Pfam" id="PF01266"/>
    </source>
</evidence>
<reference evidence="4" key="1">
    <citation type="submission" date="2016-10" db="EMBL/GenBank/DDBJ databases">
        <authorList>
            <person name="Varghese N."/>
            <person name="Submissions S."/>
        </authorList>
    </citation>
    <scope>NUCLEOTIDE SEQUENCE [LARGE SCALE GENOMIC DNA]</scope>
    <source>
        <strain evidence="4">DSM 10146</strain>
    </source>
</reference>
<keyword evidence="1" id="KW-0560">Oxidoreductase</keyword>
<dbReference type="PANTHER" id="PTHR13847">
    <property type="entry name" value="SARCOSINE DEHYDROGENASE-RELATED"/>
    <property type="match status" value="1"/>
</dbReference>
<gene>
    <name evidence="3" type="ORF">SAMN04488105_10274</name>
</gene>
<dbReference type="GO" id="GO:0016491">
    <property type="term" value="F:oxidoreductase activity"/>
    <property type="evidence" value="ECO:0007669"/>
    <property type="project" value="UniProtKB-KW"/>
</dbReference>
<dbReference type="InterPro" id="IPR036188">
    <property type="entry name" value="FAD/NAD-bd_sf"/>
</dbReference>
<evidence type="ECO:0000313" key="3">
    <source>
        <dbReference type="EMBL" id="SDE24473.1"/>
    </source>
</evidence>
<dbReference type="Gene3D" id="3.30.9.10">
    <property type="entry name" value="D-Amino Acid Oxidase, subunit A, domain 2"/>
    <property type="match status" value="1"/>
</dbReference>
<dbReference type="InterPro" id="IPR006076">
    <property type="entry name" value="FAD-dep_OxRdtase"/>
</dbReference>
<dbReference type="PANTHER" id="PTHR13847:SF275">
    <property type="entry name" value="GAMMA-GLUTAMYLPUTRESCINE OXIDOREDUCTASE"/>
    <property type="match status" value="1"/>
</dbReference>
<dbReference type="SUPFAM" id="SSF51905">
    <property type="entry name" value="FAD/NAD(P)-binding domain"/>
    <property type="match status" value="1"/>
</dbReference>
<dbReference type="EMBL" id="FNAV01000002">
    <property type="protein sequence ID" value="SDE24473.1"/>
    <property type="molecule type" value="Genomic_DNA"/>
</dbReference>
<feature type="domain" description="FAD dependent oxidoreductase" evidence="2">
    <location>
        <begin position="30"/>
        <end position="381"/>
    </location>
</feature>